<evidence type="ECO:0000313" key="21">
    <source>
        <dbReference type="Ensembl" id="ENSBIXP00005025567.1"/>
    </source>
</evidence>
<dbReference type="GO" id="GO:0042010">
    <property type="term" value="F:interleukin-15 receptor activity"/>
    <property type="evidence" value="ECO:0007669"/>
    <property type="project" value="Ensembl"/>
</dbReference>
<dbReference type="GO" id="GO:0050766">
    <property type="term" value="P:positive regulation of phagocytosis"/>
    <property type="evidence" value="ECO:0007669"/>
    <property type="project" value="Ensembl"/>
</dbReference>
<dbReference type="InterPro" id="IPR003961">
    <property type="entry name" value="FN3_dom"/>
</dbReference>
<comment type="similarity">
    <text evidence="3">Belongs to the type I cytokine receptor family. Type 5 subfamily.</text>
</comment>
<dbReference type="InterPro" id="IPR048648">
    <property type="entry name" value="CRLF2-like_D2"/>
</dbReference>
<evidence type="ECO:0000256" key="14">
    <source>
        <dbReference type="ARBA" id="ARBA00069530"/>
    </source>
</evidence>
<dbReference type="PROSITE" id="PS01355">
    <property type="entry name" value="HEMATOPO_REC_S_F1"/>
    <property type="match status" value="1"/>
</dbReference>
<keyword evidence="5 19" id="KW-0812">Transmembrane</keyword>
<keyword evidence="8 19" id="KW-0472">Membrane</keyword>
<dbReference type="CDD" id="cd00063">
    <property type="entry name" value="FN3"/>
    <property type="match status" value="1"/>
</dbReference>
<evidence type="ECO:0000313" key="22">
    <source>
        <dbReference type="Proteomes" id="UP000429181"/>
    </source>
</evidence>
<evidence type="ECO:0000256" key="18">
    <source>
        <dbReference type="SAM" id="MobiDB-lite"/>
    </source>
</evidence>
<dbReference type="Proteomes" id="UP000429181">
    <property type="component" value="Unassembled WGS sequence"/>
</dbReference>
<proteinExistence type="inferred from homology"/>
<dbReference type="PANTHER" id="PTHR23037">
    <property type="entry name" value="CYTOKINE RECEPTOR"/>
    <property type="match status" value="1"/>
</dbReference>
<evidence type="ECO:0000256" key="8">
    <source>
        <dbReference type="ARBA" id="ARBA00023136"/>
    </source>
</evidence>
<organism evidence="21 22">
    <name type="scientific">Bos indicus x Bos taurus</name>
    <name type="common">Hybrid cattle</name>
    <dbReference type="NCBI Taxonomy" id="30522"/>
    <lineage>
        <taxon>Eukaryota</taxon>
        <taxon>Metazoa</taxon>
        <taxon>Chordata</taxon>
        <taxon>Craniata</taxon>
        <taxon>Vertebrata</taxon>
        <taxon>Euteleostomi</taxon>
        <taxon>Mammalia</taxon>
        <taxon>Eutheria</taxon>
        <taxon>Laurasiatheria</taxon>
        <taxon>Artiodactyla</taxon>
        <taxon>Ruminantia</taxon>
        <taxon>Pecora</taxon>
        <taxon>Bovidae</taxon>
        <taxon>Bovinae</taxon>
        <taxon>Bos</taxon>
    </lineage>
</organism>
<evidence type="ECO:0000256" key="3">
    <source>
        <dbReference type="ARBA" id="ARBA00008159"/>
    </source>
</evidence>
<keyword evidence="11" id="KW-0325">Glycoprotein</keyword>
<evidence type="ECO:0000256" key="13">
    <source>
        <dbReference type="ARBA" id="ARBA00064865"/>
    </source>
</evidence>
<evidence type="ECO:0000256" key="6">
    <source>
        <dbReference type="ARBA" id="ARBA00022729"/>
    </source>
</evidence>
<dbReference type="InterPro" id="IPR013783">
    <property type="entry name" value="Ig-like_fold"/>
</dbReference>
<accession>A0A4W2H4F8</accession>
<dbReference type="FunFam" id="2.60.40.10:FF:000754">
    <property type="entry name" value="Cytokine receptor common subunit gamma"/>
    <property type="match status" value="1"/>
</dbReference>
<dbReference type="GO" id="GO:0038110">
    <property type="term" value="P:interleukin-2-mediated signaling pathway"/>
    <property type="evidence" value="ECO:0007669"/>
    <property type="project" value="Ensembl"/>
</dbReference>
<evidence type="ECO:0000256" key="11">
    <source>
        <dbReference type="ARBA" id="ARBA00023180"/>
    </source>
</evidence>
<dbReference type="GO" id="GO:0009897">
    <property type="term" value="C:external side of plasma membrane"/>
    <property type="evidence" value="ECO:0007669"/>
    <property type="project" value="TreeGrafter"/>
</dbReference>
<feature type="region of interest" description="Disordered" evidence="18">
    <location>
        <begin position="370"/>
        <end position="393"/>
    </location>
</feature>
<dbReference type="SMART" id="SM00060">
    <property type="entry name" value="FN3"/>
    <property type="match status" value="1"/>
</dbReference>
<dbReference type="GO" id="GO:0038113">
    <property type="term" value="P:interleukin-9-mediated signaling pathway"/>
    <property type="evidence" value="ECO:0007669"/>
    <property type="project" value="Ensembl"/>
</dbReference>
<evidence type="ECO:0000256" key="12">
    <source>
        <dbReference type="ARBA" id="ARBA00056919"/>
    </source>
</evidence>
<dbReference type="GO" id="GO:0038111">
    <property type="term" value="P:interleukin-7-mediated signaling pathway"/>
    <property type="evidence" value="ECO:0007669"/>
    <property type="project" value="Ensembl"/>
</dbReference>
<evidence type="ECO:0000256" key="2">
    <source>
        <dbReference type="ARBA" id="ARBA00004251"/>
    </source>
</evidence>
<dbReference type="FunFam" id="2.60.40.10:FF:001183">
    <property type="entry name" value="Cytokine receptor common subunit gamma"/>
    <property type="match status" value="1"/>
</dbReference>
<dbReference type="GO" id="GO:0002376">
    <property type="term" value="P:immune system process"/>
    <property type="evidence" value="ECO:0007669"/>
    <property type="project" value="UniProtKB-ARBA"/>
</dbReference>
<evidence type="ECO:0000256" key="5">
    <source>
        <dbReference type="ARBA" id="ARBA00022692"/>
    </source>
</evidence>
<feature type="transmembrane region" description="Helical" evidence="19">
    <location>
        <begin position="297"/>
        <end position="323"/>
    </location>
</feature>
<dbReference type="AlphaFoldDB" id="A0A4W2H4F8"/>
<keyword evidence="9" id="KW-1015">Disulfide bond</keyword>
<dbReference type="InterPro" id="IPR036116">
    <property type="entry name" value="FN3_sf"/>
</dbReference>
<dbReference type="GO" id="GO:0015026">
    <property type="term" value="F:coreceptor activity"/>
    <property type="evidence" value="ECO:0007669"/>
    <property type="project" value="Ensembl"/>
</dbReference>
<evidence type="ECO:0000256" key="10">
    <source>
        <dbReference type="ARBA" id="ARBA00023170"/>
    </source>
</evidence>
<name>A0A4W2H4F8_BOBOX</name>
<reference evidence="22" key="1">
    <citation type="submission" date="2018-11" db="EMBL/GenBank/DDBJ databases">
        <title>Haplotype-resolved cattle genomes.</title>
        <authorList>
            <person name="Low W.Y."/>
            <person name="Tearle R."/>
            <person name="Bickhart D.M."/>
            <person name="Rosen B.D."/>
            <person name="Koren S."/>
            <person name="Rhie A."/>
            <person name="Hiendleder S."/>
            <person name="Phillippy A.M."/>
            <person name="Smith T.P.L."/>
            <person name="Williams J.L."/>
        </authorList>
    </citation>
    <scope>NUCLEOTIDE SEQUENCE [LARGE SCALE GENOMIC DNA]</scope>
</reference>
<sequence>MCGWGGVVGKGPRFLTQSTPRERRVSAMLKPPLPLRSLLFLQLPLLGVGLNPKFLTPSGNEDIGGKPGTGGDFFLTSTPAGTLDVSTLPLPKVQCFVFNVEYMNCTWNSSSEPQPNNLTLHYGYRNFNGDDKLQECGHYLFSEGITSGCWFGKKEIRLYETFVVQLQDPREHRKQPKQMLKLQDLVIPWAPENLTLRNLSEFQLELSWSNRYLDHCLEHLVQYRSDRDRSWTEQSVDHRHSFSLPSVDAQKLYTFRVRSRYNPLCGSAQHWSDWSYPIHWGSNTSKENIENPENPSLFALEAVLIPLGSMGLIVSLICVYCWLERTMPRIPTLKNLEDLVTEYQGNFSVRTLSYADFSVSTATNCLPARQSMGEGREGRGARTNSQDVADHLGDGLDTERHREELILDWLRQMETVVLGGQEYVCPFCNHSGCKSGEFPWHRPLTWRYLSLGLEWCI</sequence>
<evidence type="ECO:0000256" key="17">
    <source>
        <dbReference type="ARBA" id="ARBA00080689"/>
    </source>
</evidence>
<dbReference type="Pfam" id="PF22012">
    <property type="entry name" value="TSLPR_D1"/>
    <property type="match status" value="1"/>
</dbReference>
<reference evidence="21" key="2">
    <citation type="submission" date="2025-08" db="UniProtKB">
        <authorList>
            <consortium name="Ensembl"/>
        </authorList>
    </citation>
    <scope>IDENTIFICATION</scope>
</reference>
<comment type="subunit">
    <text evidence="13">The gamma subunit is common to the IL2, IL4, IL7, IL15, IL21 and probably also the IL13 receptors. Interacts with SHB upon interleukin stimulation.</text>
</comment>
<keyword evidence="10" id="KW-0675">Receptor</keyword>
<evidence type="ECO:0000256" key="9">
    <source>
        <dbReference type="ARBA" id="ARBA00023157"/>
    </source>
</evidence>
<dbReference type="InterPro" id="IPR003531">
    <property type="entry name" value="Hempt_rcpt_S_F1_CS"/>
</dbReference>
<evidence type="ECO:0000256" key="15">
    <source>
        <dbReference type="ARBA" id="ARBA00077928"/>
    </source>
</evidence>
<dbReference type="PANTHER" id="PTHR23037:SF47">
    <property type="entry name" value="INTERLEUKIN 2 RECEPTOR SUBUNIT GAMMA"/>
    <property type="match status" value="1"/>
</dbReference>
<keyword evidence="7 19" id="KW-1133">Transmembrane helix</keyword>
<comment type="subcellular location">
    <subcellularLocation>
        <location evidence="2">Cell membrane</location>
        <topology evidence="2">Single-pass type I membrane protein</topology>
    </subcellularLocation>
    <subcellularLocation>
        <location evidence="1">Cell surface</location>
    </subcellularLocation>
</comment>
<keyword evidence="4" id="KW-1003">Cell membrane</keyword>
<dbReference type="GO" id="GO:0035771">
    <property type="term" value="P:interleukin-4-mediated signaling pathway"/>
    <property type="evidence" value="ECO:0007669"/>
    <property type="project" value="Ensembl"/>
</dbReference>
<feature type="domain" description="Fibronectin type-III" evidence="20">
    <location>
        <begin position="190"/>
        <end position="287"/>
    </location>
</feature>
<evidence type="ECO:0000256" key="19">
    <source>
        <dbReference type="SAM" id="Phobius"/>
    </source>
</evidence>
<dbReference type="Gene3D" id="2.60.40.10">
    <property type="entry name" value="Immunoglobulins"/>
    <property type="match status" value="2"/>
</dbReference>
<dbReference type="InterPro" id="IPR053856">
    <property type="entry name" value="TSLPR_D1"/>
</dbReference>
<dbReference type="Pfam" id="PF21605">
    <property type="entry name" value="CRLF2-like_D2"/>
    <property type="match status" value="1"/>
</dbReference>
<keyword evidence="6" id="KW-0732">Signal</keyword>
<dbReference type="Ensembl" id="ENSBIXT00005041362.1">
    <property type="protein sequence ID" value="ENSBIXP00005025567.1"/>
    <property type="gene ID" value="ENSBIXG00005028084.1"/>
</dbReference>
<dbReference type="GO" id="GO:0005654">
    <property type="term" value="C:nucleoplasm"/>
    <property type="evidence" value="ECO:0007669"/>
    <property type="project" value="Ensembl"/>
</dbReference>
<protein>
    <recommendedName>
        <fullName evidence="14">Cytokine receptor common subunit gamma</fullName>
    </recommendedName>
    <alternativeName>
        <fullName evidence="15">Interleukin-2 receptor subunit gamma</fullName>
    </alternativeName>
    <alternativeName>
        <fullName evidence="16">gammaC</fullName>
    </alternativeName>
    <alternativeName>
        <fullName evidence="17">p64</fullName>
    </alternativeName>
</protein>
<dbReference type="SUPFAM" id="SSF49265">
    <property type="entry name" value="Fibronectin type III"/>
    <property type="match status" value="2"/>
</dbReference>
<comment type="function">
    <text evidence="12">Common subunit for the receptors for a variety of interleukins. Probably in association with IL15RA, involved in the stimulation of neutrophil phagocytosis by IL15.</text>
</comment>
<evidence type="ECO:0000259" key="20">
    <source>
        <dbReference type="PROSITE" id="PS50853"/>
    </source>
</evidence>
<evidence type="ECO:0000256" key="7">
    <source>
        <dbReference type="ARBA" id="ARBA00022989"/>
    </source>
</evidence>
<evidence type="ECO:0000256" key="16">
    <source>
        <dbReference type="ARBA" id="ARBA00080422"/>
    </source>
</evidence>
<evidence type="ECO:0000256" key="4">
    <source>
        <dbReference type="ARBA" id="ARBA00022475"/>
    </source>
</evidence>
<dbReference type="GO" id="GO:0019725">
    <property type="term" value="P:cellular homeostasis"/>
    <property type="evidence" value="ECO:0007669"/>
    <property type="project" value="Ensembl"/>
</dbReference>
<dbReference type="GeneTree" id="ENSGT00510000048979"/>
<gene>
    <name evidence="21" type="primary">IL2RG</name>
</gene>
<evidence type="ECO:0000256" key="1">
    <source>
        <dbReference type="ARBA" id="ARBA00004241"/>
    </source>
</evidence>
<dbReference type="PROSITE" id="PS50853">
    <property type="entry name" value="FN3"/>
    <property type="match status" value="1"/>
</dbReference>